<gene>
    <name evidence="1" type="ORF">GYMLUDRAFT_98837</name>
</gene>
<proteinExistence type="predicted"/>
<dbReference type="Proteomes" id="UP000053593">
    <property type="component" value="Unassembled WGS sequence"/>
</dbReference>
<dbReference type="AlphaFoldDB" id="A0A0D0BQ38"/>
<evidence type="ECO:0000313" key="2">
    <source>
        <dbReference type="Proteomes" id="UP000053593"/>
    </source>
</evidence>
<reference evidence="1 2" key="1">
    <citation type="submission" date="2014-04" db="EMBL/GenBank/DDBJ databases">
        <title>Evolutionary Origins and Diversification of the Mycorrhizal Mutualists.</title>
        <authorList>
            <consortium name="DOE Joint Genome Institute"/>
            <consortium name="Mycorrhizal Genomics Consortium"/>
            <person name="Kohler A."/>
            <person name="Kuo A."/>
            <person name="Nagy L.G."/>
            <person name="Floudas D."/>
            <person name="Copeland A."/>
            <person name="Barry K.W."/>
            <person name="Cichocki N."/>
            <person name="Veneault-Fourrey C."/>
            <person name="LaButti K."/>
            <person name="Lindquist E.A."/>
            <person name="Lipzen A."/>
            <person name="Lundell T."/>
            <person name="Morin E."/>
            <person name="Murat C."/>
            <person name="Riley R."/>
            <person name="Ohm R."/>
            <person name="Sun H."/>
            <person name="Tunlid A."/>
            <person name="Henrissat B."/>
            <person name="Grigoriev I.V."/>
            <person name="Hibbett D.S."/>
            <person name="Martin F."/>
        </authorList>
    </citation>
    <scope>NUCLEOTIDE SEQUENCE [LARGE SCALE GENOMIC DNA]</scope>
    <source>
        <strain evidence="1 2">FD-317 M1</strain>
    </source>
</reference>
<dbReference type="HOGENOM" id="CLU_2705053_0_0_1"/>
<protein>
    <submittedName>
        <fullName evidence="1">Uncharacterized protein</fullName>
    </submittedName>
</protein>
<organism evidence="1 2">
    <name type="scientific">Collybiopsis luxurians FD-317 M1</name>
    <dbReference type="NCBI Taxonomy" id="944289"/>
    <lineage>
        <taxon>Eukaryota</taxon>
        <taxon>Fungi</taxon>
        <taxon>Dikarya</taxon>
        <taxon>Basidiomycota</taxon>
        <taxon>Agaricomycotina</taxon>
        <taxon>Agaricomycetes</taxon>
        <taxon>Agaricomycetidae</taxon>
        <taxon>Agaricales</taxon>
        <taxon>Marasmiineae</taxon>
        <taxon>Omphalotaceae</taxon>
        <taxon>Collybiopsis</taxon>
        <taxon>Collybiopsis luxurians</taxon>
    </lineage>
</organism>
<dbReference type="EMBL" id="KN834792">
    <property type="protein sequence ID" value="KIK57211.1"/>
    <property type="molecule type" value="Genomic_DNA"/>
</dbReference>
<evidence type="ECO:0000313" key="1">
    <source>
        <dbReference type="EMBL" id="KIK57211.1"/>
    </source>
</evidence>
<sequence length="73" mass="8137">MFASRAFPTKSYSSSTSDYSIIICCFLMFQQEFALPSHPMAKVGAPLWSMPGSNIQLYGSVIHLLKVGKDEFQ</sequence>
<accession>A0A0D0BQ38</accession>
<name>A0A0D0BQ38_9AGAR</name>
<keyword evidence="2" id="KW-1185">Reference proteome</keyword>